<dbReference type="InterPro" id="IPR029044">
    <property type="entry name" value="Nucleotide-diphossugar_trans"/>
</dbReference>
<evidence type="ECO:0000313" key="2">
    <source>
        <dbReference type="EMBL" id="MCT7377841.1"/>
    </source>
</evidence>
<dbReference type="RefSeq" id="WP_260906619.1">
    <property type="nucleotide sequence ID" value="NZ_JAOCZP010000009.1"/>
</dbReference>
<sequence>MMVCVVIAARNASNTIARAITSALRETKVGEVIVVDDASTDDTAGAAQQSDDGSGRLHVLRLSRNCGPAFARNHAVANSTAPLIAILDADDFFLKGRFEALLDGDDWDFVADNITFIDADDSEPDVPRFAPEPYFLDLRAFIEGNIARRGVRRGEIGFLKPVMRRAFLDRHGLRYDERLRLGEDYDLYARALVKGARYKVVRACGYGAVVRPDSLSGQHSTDDLKRLWEADQALIQSPSLPDCASKLVKRHSRHVRARYELRRFLDVKAASGLTAAMLDACAHPMSLPGIAGGIFADKAEGLMRRRKDRRRQSVPAKMPRYLLRGRLAMPD</sequence>
<name>A0ABT2LTH7_9HYPH</name>
<accession>A0ABT2LTH7</accession>
<dbReference type="Proteomes" id="UP001320831">
    <property type="component" value="Unassembled WGS sequence"/>
</dbReference>
<dbReference type="Pfam" id="PF00535">
    <property type="entry name" value="Glycos_transf_2"/>
    <property type="match status" value="1"/>
</dbReference>
<feature type="domain" description="Glycosyltransferase 2-like" evidence="1">
    <location>
        <begin position="4"/>
        <end position="166"/>
    </location>
</feature>
<dbReference type="InterPro" id="IPR001173">
    <property type="entry name" value="Glyco_trans_2-like"/>
</dbReference>
<evidence type="ECO:0000259" key="1">
    <source>
        <dbReference type="Pfam" id="PF00535"/>
    </source>
</evidence>
<protein>
    <submittedName>
        <fullName evidence="2">Glycosyltransferase</fullName>
    </submittedName>
</protein>
<dbReference type="SUPFAM" id="SSF53448">
    <property type="entry name" value="Nucleotide-diphospho-sugar transferases"/>
    <property type="match status" value="1"/>
</dbReference>
<dbReference type="InterPro" id="IPR050834">
    <property type="entry name" value="Glycosyltransf_2"/>
</dbReference>
<reference evidence="2 3" key="1">
    <citation type="submission" date="2022-09" db="EMBL/GenBank/DDBJ databases">
        <title>Chelativorans salina sp. nov., a novel slightly halophilic bacterium isolated from a saline lake sediment enrichment.</title>
        <authorList>
            <person name="Gao L."/>
            <person name="Fang B.-Z."/>
            <person name="Li W.-J."/>
        </authorList>
    </citation>
    <scope>NUCLEOTIDE SEQUENCE [LARGE SCALE GENOMIC DNA]</scope>
    <source>
        <strain evidence="2 3">EGI FJ00035</strain>
    </source>
</reference>
<dbReference type="PANTHER" id="PTHR43685">
    <property type="entry name" value="GLYCOSYLTRANSFERASE"/>
    <property type="match status" value="1"/>
</dbReference>
<comment type="caution">
    <text evidence="2">The sequence shown here is derived from an EMBL/GenBank/DDBJ whole genome shotgun (WGS) entry which is preliminary data.</text>
</comment>
<proteinExistence type="predicted"/>
<gene>
    <name evidence="2" type="ORF">N5A92_22725</name>
</gene>
<dbReference type="CDD" id="cd00761">
    <property type="entry name" value="Glyco_tranf_GTA_type"/>
    <property type="match status" value="1"/>
</dbReference>
<evidence type="ECO:0000313" key="3">
    <source>
        <dbReference type="Proteomes" id="UP001320831"/>
    </source>
</evidence>
<dbReference type="PANTHER" id="PTHR43685:SF2">
    <property type="entry name" value="GLYCOSYLTRANSFERASE 2-LIKE DOMAIN-CONTAINING PROTEIN"/>
    <property type="match status" value="1"/>
</dbReference>
<dbReference type="Gene3D" id="3.90.550.10">
    <property type="entry name" value="Spore Coat Polysaccharide Biosynthesis Protein SpsA, Chain A"/>
    <property type="match status" value="1"/>
</dbReference>
<organism evidence="2 3">
    <name type="scientific">Chelativorans salis</name>
    <dbReference type="NCBI Taxonomy" id="2978478"/>
    <lineage>
        <taxon>Bacteria</taxon>
        <taxon>Pseudomonadati</taxon>
        <taxon>Pseudomonadota</taxon>
        <taxon>Alphaproteobacteria</taxon>
        <taxon>Hyphomicrobiales</taxon>
        <taxon>Phyllobacteriaceae</taxon>
        <taxon>Chelativorans</taxon>
    </lineage>
</organism>
<dbReference type="EMBL" id="JAOCZP010000009">
    <property type="protein sequence ID" value="MCT7377841.1"/>
    <property type="molecule type" value="Genomic_DNA"/>
</dbReference>
<keyword evidence="3" id="KW-1185">Reference proteome</keyword>